<gene>
    <name evidence="7" type="ordered locus">Bphy_7078</name>
</gene>
<keyword evidence="2" id="KW-1003">Cell membrane</keyword>
<evidence type="ECO:0000256" key="6">
    <source>
        <dbReference type="SAM" id="Phobius"/>
    </source>
</evidence>
<dbReference type="PANTHER" id="PTHR39087:SF2">
    <property type="entry name" value="UPF0104 MEMBRANE PROTEIN MJ1595"/>
    <property type="match status" value="1"/>
</dbReference>
<feature type="transmembrane region" description="Helical" evidence="6">
    <location>
        <begin position="113"/>
        <end position="140"/>
    </location>
</feature>
<keyword evidence="4 6" id="KW-1133">Transmembrane helix</keyword>
<feature type="transmembrane region" description="Helical" evidence="6">
    <location>
        <begin position="278"/>
        <end position="299"/>
    </location>
</feature>
<evidence type="ECO:0000313" key="7">
    <source>
        <dbReference type="EMBL" id="ACC76081.1"/>
    </source>
</evidence>
<sequence precursor="true">MIKHISRYTALAGLAIALFTIWRSHPAQVLDLLRDAGAGLLVAALAHLLAMLPNARDWQTLIRGANRPALSSMLKLVWIRESVNCLLPVARIGGELVSFQLLKRWGVRTSTAAASLVVDLQLTIISQFVFTMAAVGYLAVRGGSALGHVIGVLSWSTALLVPIPILLFALVQHANPFAFASRALGRVTSGKLNTLVGPSARTDQAIKVIWRRRGVIVRYLFLWQPLQCLATGFELWIALYFLGSDTSFSVALVIDILIQAVSSAAFVVPGALGVQEGAFVVIGGWFGIEPATSLALAGARRIRDLMFYIPGLIAWHVSVRRTQ</sequence>
<dbReference type="Pfam" id="PF03706">
    <property type="entry name" value="LPG_synthase_TM"/>
    <property type="match status" value="1"/>
</dbReference>
<dbReference type="InterPro" id="IPR022791">
    <property type="entry name" value="L-PG_synthase/AglD"/>
</dbReference>
<dbReference type="NCBIfam" id="TIGR03476">
    <property type="entry name" value="HpnL"/>
    <property type="match status" value="1"/>
</dbReference>
<dbReference type="AlphaFoldDB" id="B2JU28"/>
<evidence type="ECO:0000256" key="4">
    <source>
        <dbReference type="ARBA" id="ARBA00022989"/>
    </source>
</evidence>
<keyword evidence="5 6" id="KW-0472">Membrane</keyword>
<dbReference type="GO" id="GO:0005886">
    <property type="term" value="C:plasma membrane"/>
    <property type="evidence" value="ECO:0007669"/>
    <property type="project" value="UniProtKB-SubCell"/>
</dbReference>
<evidence type="ECO:0000256" key="2">
    <source>
        <dbReference type="ARBA" id="ARBA00022475"/>
    </source>
</evidence>
<dbReference type="EMBL" id="CP001045">
    <property type="protein sequence ID" value="ACC76081.1"/>
    <property type="molecule type" value="Genomic_DNA"/>
</dbReference>
<dbReference type="KEGG" id="bph:Bphy_7078"/>
<evidence type="ECO:0000256" key="1">
    <source>
        <dbReference type="ARBA" id="ARBA00004651"/>
    </source>
</evidence>
<dbReference type="PANTHER" id="PTHR39087">
    <property type="entry name" value="UPF0104 MEMBRANE PROTEIN MJ1595"/>
    <property type="match status" value="1"/>
</dbReference>
<geneLocation type="plasmid" evidence="7 8">
    <name>pBPHY01</name>
</geneLocation>
<protein>
    <recommendedName>
        <fullName evidence="9">Flippase-like domain-containing protein</fullName>
    </recommendedName>
</protein>
<accession>B2JU28</accession>
<dbReference type="HOGENOM" id="CLU_052307_0_0_4"/>
<dbReference type="RefSeq" id="WP_012406237.1">
    <property type="nucleotide sequence ID" value="NC_010625.1"/>
</dbReference>
<proteinExistence type="predicted"/>
<evidence type="ECO:0000313" key="8">
    <source>
        <dbReference type="Proteomes" id="UP000001192"/>
    </source>
</evidence>
<reference evidence="8" key="1">
    <citation type="journal article" date="2014" name="Stand. Genomic Sci.">
        <title>Complete genome sequence of Burkholderia phymatum STM815(T), a broad host range and efficient nitrogen-fixing symbiont of Mimosa species.</title>
        <authorList>
            <person name="Moulin L."/>
            <person name="Klonowska A."/>
            <person name="Caroline B."/>
            <person name="Booth K."/>
            <person name="Vriezen J.A."/>
            <person name="Melkonian R."/>
            <person name="James E.K."/>
            <person name="Young J.P."/>
            <person name="Bena G."/>
            <person name="Hauser L."/>
            <person name="Land M."/>
            <person name="Kyrpides N."/>
            <person name="Bruce D."/>
            <person name="Chain P."/>
            <person name="Copeland A."/>
            <person name="Pitluck S."/>
            <person name="Woyke T."/>
            <person name="Lizotte-Waniewski M."/>
            <person name="Bristow J."/>
            <person name="Riley M."/>
        </authorList>
    </citation>
    <scope>NUCLEOTIDE SEQUENCE [LARGE SCALE GENOMIC DNA]</scope>
    <source>
        <strain evidence="8">DSM 17167 / CIP 108236 / LMG 21445 / STM815</strain>
        <plasmid evidence="8">Plasmid pBPHY01</plasmid>
    </source>
</reference>
<feature type="transmembrane region" description="Helical" evidence="6">
    <location>
        <begin position="250"/>
        <end position="272"/>
    </location>
</feature>
<name>B2JU28_PARP8</name>
<feature type="transmembrane region" description="Helical" evidence="6">
    <location>
        <begin position="221"/>
        <end position="243"/>
    </location>
</feature>
<organism evidence="7 8">
    <name type="scientific">Paraburkholderia phymatum (strain DSM 17167 / CIP 108236 / LMG 21445 / STM815)</name>
    <name type="common">Burkholderia phymatum</name>
    <dbReference type="NCBI Taxonomy" id="391038"/>
    <lineage>
        <taxon>Bacteria</taxon>
        <taxon>Pseudomonadati</taxon>
        <taxon>Pseudomonadota</taxon>
        <taxon>Betaproteobacteria</taxon>
        <taxon>Burkholderiales</taxon>
        <taxon>Burkholderiaceae</taxon>
        <taxon>Paraburkholderia</taxon>
    </lineage>
</organism>
<evidence type="ECO:0008006" key="9">
    <source>
        <dbReference type="Google" id="ProtNLM"/>
    </source>
</evidence>
<keyword evidence="3 6" id="KW-0812">Transmembrane</keyword>
<keyword evidence="7" id="KW-0614">Plasmid</keyword>
<evidence type="ECO:0000256" key="3">
    <source>
        <dbReference type="ARBA" id="ARBA00022692"/>
    </source>
</evidence>
<evidence type="ECO:0000256" key="5">
    <source>
        <dbReference type="ARBA" id="ARBA00023136"/>
    </source>
</evidence>
<comment type="subcellular location">
    <subcellularLocation>
        <location evidence="1">Cell membrane</location>
        <topology evidence="1">Multi-pass membrane protein</topology>
    </subcellularLocation>
</comment>
<dbReference type="Proteomes" id="UP000001192">
    <property type="component" value="Plasmid pBPHY01"/>
</dbReference>
<feature type="transmembrane region" description="Helical" evidence="6">
    <location>
        <begin position="152"/>
        <end position="171"/>
    </location>
</feature>
<feature type="transmembrane region" description="Helical" evidence="6">
    <location>
        <begin position="36"/>
        <end position="55"/>
    </location>
</feature>
<dbReference type="OrthoDB" id="9124933at2"/>
<keyword evidence="8" id="KW-1185">Reference proteome</keyword>